<dbReference type="Proteomes" id="UP000092578">
    <property type="component" value="Unassembled WGS sequence"/>
</dbReference>
<dbReference type="RefSeq" id="WP_065409555.1">
    <property type="nucleotide sequence ID" value="NZ_MAYT01000002.1"/>
</dbReference>
<keyword evidence="2" id="KW-0378">Hydrolase</keyword>
<evidence type="ECO:0000259" key="3">
    <source>
        <dbReference type="Pfam" id="PF00561"/>
    </source>
</evidence>
<dbReference type="FunFam" id="3.40.50.1820:FF:000042">
    <property type="entry name" value="probable strigolactone esterase DAD2"/>
    <property type="match status" value="1"/>
</dbReference>
<comment type="similarity">
    <text evidence="1">Belongs to the AB hydrolase superfamily.</text>
</comment>
<dbReference type="SUPFAM" id="SSF53474">
    <property type="entry name" value="alpha/beta-Hydrolases"/>
    <property type="match status" value="1"/>
</dbReference>
<dbReference type="GO" id="GO:0016787">
    <property type="term" value="F:hydrolase activity"/>
    <property type="evidence" value="ECO:0007669"/>
    <property type="project" value="UniProtKB-KW"/>
</dbReference>
<protein>
    <submittedName>
        <fullName evidence="4">Sigma factor sigB regulation protein rsbQ</fullName>
    </submittedName>
</protein>
<accession>A0A1B9B7S0</accession>
<evidence type="ECO:0000313" key="4">
    <source>
        <dbReference type="EMBL" id="OCA92136.1"/>
    </source>
</evidence>
<gene>
    <name evidence="4" type="ORF">A8F95_18535</name>
</gene>
<dbReference type="Gene3D" id="3.40.50.1820">
    <property type="entry name" value="alpha/beta hydrolase"/>
    <property type="match status" value="1"/>
</dbReference>
<proteinExistence type="inferred from homology"/>
<evidence type="ECO:0000313" key="5">
    <source>
        <dbReference type="Proteomes" id="UP000092578"/>
    </source>
</evidence>
<dbReference type="PANTHER" id="PTHR43039">
    <property type="entry name" value="ESTERASE-RELATED"/>
    <property type="match status" value="1"/>
</dbReference>
<feature type="domain" description="AB hydrolase-1" evidence="3">
    <location>
        <begin position="19"/>
        <end position="253"/>
    </location>
</feature>
<dbReference type="AlphaFoldDB" id="A0A1B9B7S0"/>
<dbReference type="EMBL" id="MAYT01000002">
    <property type="protein sequence ID" value="OCA92136.1"/>
    <property type="molecule type" value="Genomic_DNA"/>
</dbReference>
<dbReference type="InterPro" id="IPR000073">
    <property type="entry name" value="AB_hydrolase_1"/>
</dbReference>
<organism evidence="4 5">
    <name type="scientific">Pseudobacillus wudalianchiensis</name>
    <dbReference type="NCBI Taxonomy" id="1743143"/>
    <lineage>
        <taxon>Bacteria</taxon>
        <taxon>Bacillati</taxon>
        <taxon>Bacillota</taxon>
        <taxon>Bacilli</taxon>
        <taxon>Bacillales</taxon>
        <taxon>Bacillaceae</taxon>
        <taxon>Pseudobacillus</taxon>
    </lineage>
</organism>
<evidence type="ECO:0000256" key="1">
    <source>
        <dbReference type="ARBA" id="ARBA00008645"/>
    </source>
</evidence>
<sequence length="273" mass="31111">MENILVRNNVKVFGQGEKTIVFGHGFGCDQNMWRFVAPQFEKEYRVVLFDYVGSGKSDLTAYSYERYGTIEGYVKDLLEVMEALNAGKVIFVGHSISSMIGMMASIQRPEYFECLIMVGPSPRYLNDESGYYGGFEREDVEELLDMMEMNFVGWASYLAPLALNNPDRPLLTKELETSFCSTDPAVTRKFAEVTFFSDHREDLAKAETPSLILQCSEDSIVPVGVGKYLESHLKNSTFRLMEAKGHYPHLSHPEETVRLIKEYLSSFKEDYVD</sequence>
<keyword evidence="5" id="KW-1185">Reference proteome</keyword>
<dbReference type="Pfam" id="PF00561">
    <property type="entry name" value="Abhydrolase_1"/>
    <property type="match status" value="1"/>
</dbReference>
<dbReference type="InterPro" id="IPR029058">
    <property type="entry name" value="AB_hydrolase_fold"/>
</dbReference>
<comment type="caution">
    <text evidence="4">The sequence shown here is derived from an EMBL/GenBank/DDBJ whole genome shotgun (WGS) entry which is preliminary data.</text>
</comment>
<reference evidence="5" key="1">
    <citation type="submission" date="2016-05" db="EMBL/GenBank/DDBJ databases">
        <authorList>
            <person name="Liu B."/>
            <person name="Wang J."/>
            <person name="Zhu Y."/>
            <person name="Liu G."/>
            <person name="Chen Q."/>
            <person name="Chen Z."/>
            <person name="Lan J."/>
            <person name="Che J."/>
            <person name="Ge C."/>
            <person name="Shi H."/>
            <person name="Pan Z."/>
            <person name="Liu X."/>
        </authorList>
    </citation>
    <scope>NUCLEOTIDE SEQUENCE [LARGE SCALE GENOMIC DNA]</scope>
    <source>
        <strain evidence="5">FJAT-27215</strain>
    </source>
</reference>
<evidence type="ECO:0000256" key="2">
    <source>
        <dbReference type="ARBA" id="ARBA00022801"/>
    </source>
</evidence>
<name>A0A1B9B7S0_9BACI</name>
<dbReference type="PRINTS" id="PR00111">
    <property type="entry name" value="ABHYDROLASE"/>
</dbReference>